<dbReference type="Pfam" id="PF14041">
    <property type="entry name" value="Lipoprotein_21"/>
    <property type="match status" value="1"/>
</dbReference>
<sequence length="233" mass="24126">MGMLGPAGQWGGGIRFASLLVRGGSPVSVRSQAVYVGIPAAVLLVAGRGSGVCGGDTLRVGGAEQEAVFGMGRVGWVVVVVLVGWALSPLCAPVRAAPACGLNLRAPEIQTAVKSLPSLPQSYPWDSNPQSFDPSSNYDPCAVLSAVIISVEGATGSSPELAVFFHNGSYVGIATSKAYAFTTLNAAKTTDDTVALDYKDGRNVCTACPGPITTVRYQWQSDHVAMLDPAPQW</sequence>
<proteinExistence type="predicted"/>
<dbReference type="RefSeq" id="WP_232022008.1">
    <property type="nucleotide sequence ID" value="NZ_CBCSKE010000012.1"/>
</dbReference>
<gene>
    <name evidence="6" type="ORF">MB901379_01380</name>
</gene>
<keyword evidence="2" id="KW-0732">Signal</keyword>
<evidence type="ECO:0000256" key="1">
    <source>
        <dbReference type="ARBA" id="ARBA00022475"/>
    </source>
</evidence>
<evidence type="ECO:0000313" key="6">
    <source>
        <dbReference type="EMBL" id="VDM87830.1"/>
    </source>
</evidence>
<keyword evidence="5" id="KW-0449">Lipoprotein</keyword>
<dbReference type="KEGG" id="mbai:MB901379_01380"/>
<keyword evidence="3" id="KW-0472">Membrane</keyword>
<reference evidence="7" key="1">
    <citation type="submission" date="2018-02" db="EMBL/GenBank/DDBJ databases">
        <authorList>
            <person name="Seth-Smith MB H."/>
            <person name="Seth-Smith H."/>
        </authorList>
    </citation>
    <scope>NUCLEOTIDE SEQUENCE [LARGE SCALE GENOMIC DNA]</scope>
</reference>
<keyword evidence="1" id="KW-1003">Cell membrane</keyword>
<evidence type="ECO:0000256" key="5">
    <source>
        <dbReference type="ARBA" id="ARBA00023288"/>
    </source>
</evidence>
<dbReference type="EMBL" id="LR130759">
    <property type="protein sequence ID" value="VDM87830.1"/>
    <property type="molecule type" value="Genomic_DNA"/>
</dbReference>
<keyword evidence="4" id="KW-0564">Palmitate</keyword>
<dbReference type="Proteomes" id="UP000269998">
    <property type="component" value="Chromosome"/>
</dbReference>
<organism evidence="6 7">
    <name type="scientific">Mycobacterium basiliense</name>
    <dbReference type="NCBI Taxonomy" id="2094119"/>
    <lineage>
        <taxon>Bacteria</taxon>
        <taxon>Bacillati</taxon>
        <taxon>Actinomycetota</taxon>
        <taxon>Actinomycetes</taxon>
        <taxon>Mycobacteriales</taxon>
        <taxon>Mycobacteriaceae</taxon>
        <taxon>Mycobacterium</taxon>
    </lineage>
</organism>
<dbReference type="AlphaFoldDB" id="A0A3S5CZM1"/>
<accession>A0A3S5CZM1</accession>
<evidence type="ECO:0000256" key="4">
    <source>
        <dbReference type="ARBA" id="ARBA00023139"/>
    </source>
</evidence>
<evidence type="ECO:0008006" key="8">
    <source>
        <dbReference type="Google" id="ProtNLM"/>
    </source>
</evidence>
<name>A0A3S5CZM1_9MYCO</name>
<evidence type="ECO:0000256" key="2">
    <source>
        <dbReference type="ARBA" id="ARBA00022729"/>
    </source>
</evidence>
<dbReference type="InterPro" id="IPR025971">
    <property type="entry name" value="LppP/LprE"/>
</dbReference>
<evidence type="ECO:0000313" key="7">
    <source>
        <dbReference type="Proteomes" id="UP000269998"/>
    </source>
</evidence>
<evidence type="ECO:0000256" key="3">
    <source>
        <dbReference type="ARBA" id="ARBA00023136"/>
    </source>
</evidence>
<keyword evidence="7" id="KW-1185">Reference proteome</keyword>
<protein>
    <recommendedName>
        <fullName evidence="8">LppP/LprE lipoprotein</fullName>
    </recommendedName>
</protein>